<dbReference type="AlphaFoldDB" id="A0A426YRU2"/>
<name>A0A426YRU2_ENSVE</name>
<comment type="caution">
    <text evidence="1">The sequence shown here is derived from an EMBL/GenBank/DDBJ whole genome shotgun (WGS) entry which is preliminary data.</text>
</comment>
<reference evidence="1 2" key="1">
    <citation type="journal article" date="2014" name="Agronomy (Basel)">
        <title>A Draft Genome Sequence for Ensete ventricosum, the Drought-Tolerant Tree Against Hunger.</title>
        <authorList>
            <person name="Harrison J."/>
            <person name="Moore K.A."/>
            <person name="Paszkiewicz K."/>
            <person name="Jones T."/>
            <person name="Grant M."/>
            <person name="Ambacheew D."/>
            <person name="Muzemil S."/>
            <person name="Studholme D.J."/>
        </authorList>
    </citation>
    <scope>NUCLEOTIDE SEQUENCE [LARGE SCALE GENOMIC DNA]</scope>
</reference>
<evidence type="ECO:0000313" key="1">
    <source>
        <dbReference type="EMBL" id="RRT54463.1"/>
    </source>
</evidence>
<dbReference type="EMBL" id="AMZH03010592">
    <property type="protein sequence ID" value="RRT54463.1"/>
    <property type="molecule type" value="Genomic_DNA"/>
</dbReference>
<protein>
    <submittedName>
        <fullName evidence="1">Uncharacterized protein</fullName>
    </submittedName>
</protein>
<evidence type="ECO:0000313" key="2">
    <source>
        <dbReference type="Proteomes" id="UP000287651"/>
    </source>
</evidence>
<dbReference type="Proteomes" id="UP000287651">
    <property type="component" value="Unassembled WGS sequence"/>
</dbReference>
<accession>A0A426YRU2</accession>
<sequence length="124" mass="13702">MDGHAEEKSISLSTRFGLPAYPSFTEVAWGPRESSSCGSCRSSDHEAGHYCWRSDRSIGGVMEPPLRISICIETANSVARILTGGLSGPHLLRRVPGTIQTRNRLTQRVTRTNETSRRFPYLPA</sequence>
<gene>
    <name evidence="1" type="ORF">B296_00016171</name>
</gene>
<proteinExistence type="predicted"/>
<organism evidence="1 2">
    <name type="scientific">Ensete ventricosum</name>
    <name type="common">Abyssinian banana</name>
    <name type="synonym">Musa ensete</name>
    <dbReference type="NCBI Taxonomy" id="4639"/>
    <lineage>
        <taxon>Eukaryota</taxon>
        <taxon>Viridiplantae</taxon>
        <taxon>Streptophyta</taxon>
        <taxon>Embryophyta</taxon>
        <taxon>Tracheophyta</taxon>
        <taxon>Spermatophyta</taxon>
        <taxon>Magnoliopsida</taxon>
        <taxon>Liliopsida</taxon>
        <taxon>Zingiberales</taxon>
        <taxon>Musaceae</taxon>
        <taxon>Ensete</taxon>
    </lineage>
</organism>